<accession>A0A5B7GWN8</accession>
<evidence type="ECO:0000313" key="2">
    <source>
        <dbReference type="Proteomes" id="UP000324222"/>
    </source>
</evidence>
<protein>
    <submittedName>
        <fullName evidence="1">Uncharacterized protein</fullName>
    </submittedName>
</protein>
<sequence length="128" mass="13604">MVSTQSQSESSYVIGDQSQHSALLGTNQRTVFKGERQYEDWATTDSQGGKLGQAGGTPMITGLWTPHHHHQYVLLGGLVADSGRGETLVAGGRDEELESKPLESGGAEVGLAVQGPQQWVTALQEDKG</sequence>
<comment type="caution">
    <text evidence="1">The sequence shown here is derived from an EMBL/GenBank/DDBJ whole genome shotgun (WGS) entry which is preliminary data.</text>
</comment>
<evidence type="ECO:0000313" key="1">
    <source>
        <dbReference type="EMBL" id="MPC61024.1"/>
    </source>
</evidence>
<dbReference type="EMBL" id="VSRR010018150">
    <property type="protein sequence ID" value="MPC61024.1"/>
    <property type="molecule type" value="Genomic_DNA"/>
</dbReference>
<organism evidence="1 2">
    <name type="scientific">Portunus trituberculatus</name>
    <name type="common">Swimming crab</name>
    <name type="synonym">Neptunus trituberculatus</name>
    <dbReference type="NCBI Taxonomy" id="210409"/>
    <lineage>
        <taxon>Eukaryota</taxon>
        <taxon>Metazoa</taxon>
        <taxon>Ecdysozoa</taxon>
        <taxon>Arthropoda</taxon>
        <taxon>Crustacea</taxon>
        <taxon>Multicrustacea</taxon>
        <taxon>Malacostraca</taxon>
        <taxon>Eumalacostraca</taxon>
        <taxon>Eucarida</taxon>
        <taxon>Decapoda</taxon>
        <taxon>Pleocyemata</taxon>
        <taxon>Brachyura</taxon>
        <taxon>Eubrachyura</taxon>
        <taxon>Portunoidea</taxon>
        <taxon>Portunidae</taxon>
        <taxon>Portuninae</taxon>
        <taxon>Portunus</taxon>
    </lineage>
</organism>
<name>A0A5B7GWN8_PORTR</name>
<proteinExistence type="predicted"/>
<dbReference type="AlphaFoldDB" id="A0A5B7GWN8"/>
<reference evidence="1 2" key="1">
    <citation type="submission" date="2019-05" db="EMBL/GenBank/DDBJ databases">
        <title>Another draft genome of Portunus trituberculatus and its Hox gene families provides insights of decapod evolution.</title>
        <authorList>
            <person name="Jeong J.-H."/>
            <person name="Song I."/>
            <person name="Kim S."/>
            <person name="Choi T."/>
            <person name="Kim D."/>
            <person name="Ryu S."/>
            <person name="Kim W."/>
        </authorList>
    </citation>
    <scope>NUCLEOTIDE SEQUENCE [LARGE SCALE GENOMIC DNA]</scope>
    <source>
        <tissue evidence="1">Muscle</tissue>
    </source>
</reference>
<keyword evidence="2" id="KW-1185">Reference proteome</keyword>
<gene>
    <name evidence="1" type="ORF">E2C01_055086</name>
</gene>
<dbReference type="Proteomes" id="UP000324222">
    <property type="component" value="Unassembled WGS sequence"/>
</dbReference>